<evidence type="ECO:0000259" key="4">
    <source>
        <dbReference type="Pfam" id="PF25984"/>
    </source>
</evidence>
<keyword evidence="8" id="KW-1185">Reference proteome</keyword>
<evidence type="ECO:0000313" key="7">
    <source>
        <dbReference type="EMBL" id="MCM2676482.1"/>
    </source>
</evidence>
<dbReference type="Pfam" id="PF25984">
    <property type="entry name" value="BSH_YknX"/>
    <property type="match status" value="1"/>
</dbReference>
<feature type="chain" id="PRO_5045680757" evidence="2">
    <location>
        <begin position="24"/>
        <end position="372"/>
    </location>
</feature>
<feature type="domain" description="YknX-like beta-barrel" evidence="6">
    <location>
        <begin position="214"/>
        <end position="296"/>
    </location>
</feature>
<dbReference type="Pfam" id="PF25989">
    <property type="entry name" value="YknX_C"/>
    <property type="match status" value="1"/>
</dbReference>
<dbReference type="PANTHER" id="PTHR30469">
    <property type="entry name" value="MULTIDRUG RESISTANCE PROTEIN MDTA"/>
    <property type="match status" value="1"/>
</dbReference>
<organism evidence="7 8">
    <name type="scientific">Alkalicoccobacillus plakortidis</name>
    <dbReference type="NCBI Taxonomy" id="444060"/>
    <lineage>
        <taxon>Bacteria</taxon>
        <taxon>Bacillati</taxon>
        <taxon>Bacillota</taxon>
        <taxon>Bacilli</taxon>
        <taxon>Bacillales</taxon>
        <taxon>Bacillaceae</taxon>
        <taxon>Alkalicoccobacillus</taxon>
    </lineage>
</organism>
<dbReference type="Pfam" id="PF25982">
    <property type="entry name" value="HH_YknX"/>
    <property type="match status" value="1"/>
</dbReference>
<dbReference type="Pfam" id="PF25990">
    <property type="entry name" value="Beta-barrel_YknX"/>
    <property type="match status" value="1"/>
</dbReference>
<evidence type="ECO:0000256" key="2">
    <source>
        <dbReference type="SAM" id="SignalP"/>
    </source>
</evidence>
<dbReference type="InterPro" id="IPR058638">
    <property type="entry name" value="HH_YknX-like"/>
</dbReference>
<dbReference type="PANTHER" id="PTHR30469:SF15">
    <property type="entry name" value="HLYD FAMILY OF SECRETION PROTEINS"/>
    <property type="match status" value="1"/>
</dbReference>
<feature type="domain" description="YknX-like C-terminal permuted SH3-like" evidence="5">
    <location>
        <begin position="303"/>
        <end position="369"/>
    </location>
</feature>
<dbReference type="InterPro" id="IPR058639">
    <property type="entry name" value="BSH_YknX-like"/>
</dbReference>
<dbReference type="Proteomes" id="UP001203665">
    <property type="component" value="Unassembled WGS sequence"/>
</dbReference>
<dbReference type="Gene3D" id="2.40.420.20">
    <property type="match status" value="1"/>
</dbReference>
<reference evidence="7" key="1">
    <citation type="submission" date="2022-06" db="EMBL/GenBank/DDBJ databases">
        <title>Alkalicoccobacillus porphyridii sp. nov., isolated from a marine red alga, Porphyridium purpureum and reclassification of Shouchella plakortidis and Shouchella gibsonii as Alkalicoccobacillus plakortidis comb. nov. and Alkalicoccobacillus gibsonii comb. nov.</title>
        <authorList>
            <person name="Kim K.H."/>
            <person name="Lee J.K."/>
            <person name="Han D.M."/>
            <person name="Baek J.H."/>
            <person name="Jeon C.O."/>
        </authorList>
    </citation>
    <scope>NUCLEOTIDE SEQUENCE</scope>
    <source>
        <strain evidence="7">DSM 19153</strain>
    </source>
</reference>
<feature type="domain" description="YknX-like barrel-sandwich hybrid" evidence="4">
    <location>
        <begin position="63"/>
        <end position="208"/>
    </location>
</feature>
<dbReference type="RefSeq" id="WP_251608696.1">
    <property type="nucleotide sequence ID" value="NZ_JAMQJY010000001.1"/>
</dbReference>
<protein>
    <submittedName>
        <fullName evidence="7">Efflux RND transporter periplasmic adaptor subunit</fullName>
    </submittedName>
</protein>
<accession>A0ABT0XMM8</accession>
<dbReference type="Gene3D" id="2.40.30.170">
    <property type="match status" value="1"/>
</dbReference>
<evidence type="ECO:0000259" key="3">
    <source>
        <dbReference type="Pfam" id="PF25982"/>
    </source>
</evidence>
<name>A0ABT0XMM8_9BACI</name>
<sequence length="372" mass="40848">MSKKKFFIASGIIVAVLSFASIAIVQSQSQNVSGSIVDVVNPVIEPLKTEVMLPGTVKSEHRQSISFSPDLGETYQLLVEEGDDINEGADLIQYDGTQSKSEQEKVALQIEAGYLHINYLEKQEEEVKKREKDLKKEVGEKEAKETVQAEKDQLEFERKNANLDLRQLLLQKEELEEQKQKLTIKSELAGTVLSAEENPIEQKPIIEIIAADQLIVEGTLSEYDSLVVEEDQTVAITSDAQPGEEWTGTVSSIGFMPIENELTGGDGERTEYPVTIKLDDGDITKLKPGYNLILRIATEEKQALTVPNSAVLSEEGTSYVLIIEEGKAIKREVTVGIQSGSNSEIVNGLSEEVDVVVNPSGVNEGNEVSIND</sequence>
<dbReference type="InterPro" id="IPR058637">
    <property type="entry name" value="YknX-like_C"/>
</dbReference>
<comment type="caution">
    <text evidence="7">The sequence shown here is derived from an EMBL/GenBank/DDBJ whole genome shotgun (WGS) entry which is preliminary data.</text>
</comment>
<evidence type="ECO:0000259" key="6">
    <source>
        <dbReference type="Pfam" id="PF25990"/>
    </source>
</evidence>
<feature type="coiled-coil region" evidence="1">
    <location>
        <begin position="117"/>
        <end position="185"/>
    </location>
</feature>
<keyword evidence="2" id="KW-0732">Signal</keyword>
<gene>
    <name evidence="7" type="ORF">NDM98_14015</name>
</gene>
<feature type="signal peptide" evidence="2">
    <location>
        <begin position="1"/>
        <end position="23"/>
    </location>
</feature>
<dbReference type="EMBL" id="JAMQJY010000001">
    <property type="protein sequence ID" value="MCM2676482.1"/>
    <property type="molecule type" value="Genomic_DNA"/>
</dbReference>
<proteinExistence type="predicted"/>
<evidence type="ECO:0000256" key="1">
    <source>
        <dbReference type="SAM" id="Coils"/>
    </source>
</evidence>
<keyword evidence="1" id="KW-0175">Coiled coil</keyword>
<evidence type="ECO:0000313" key="8">
    <source>
        <dbReference type="Proteomes" id="UP001203665"/>
    </source>
</evidence>
<dbReference type="InterPro" id="IPR058636">
    <property type="entry name" value="Beta-barrel_YknX"/>
</dbReference>
<evidence type="ECO:0000259" key="5">
    <source>
        <dbReference type="Pfam" id="PF25989"/>
    </source>
</evidence>
<feature type="domain" description="YknX-like alpha-helical hairpin" evidence="3">
    <location>
        <begin position="98"/>
        <end position="180"/>
    </location>
</feature>